<evidence type="ECO:0000259" key="2">
    <source>
        <dbReference type="Pfam" id="PF01693"/>
    </source>
</evidence>
<feature type="compositionally biased region" description="Low complexity" evidence="1">
    <location>
        <begin position="59"/>
        <end position="68"/>
    </location>
</feature>
<keyword evidence="4" id="KW-1185">Reference proteome</keyword>
<feature type="region of interest" description="Disordered" evidence="1">
    <location>
        <begin position="55"/>
        <end position="79"/>
    </location>
</feature>
<dbReference type="SUPFAM" id="SSF55658">
    <property type="entry name" value="L9 N-domain-like"/>
    <property type="match status" value="1"/>
</dbReference>
<dbReference type="InterPro" id="IPR011320">
    <property type="entry name" value="RNase_H1_N"/>
</dbReference>
<sequence>MDSKYVVFEGREPGIYSSWADCKAQVHRFSGCVFKKYPSADKACEAWEEYQRLHDQGGDSESSSSRGSVRNRHAAKRSQENDTVFLDDLRDVMSSIADEYDIQGDTVKVPSAIEFAEEREFEVGVLDFSMQKWLERVCQTD</sequence>
<dbReference type="Pfam" id="PF01693">
    <property type="entry name" value="Cauli_VI"/>
    <property type="match status" value="1"/>
</dbReference>
<reference evidence="3 4" key="1">
    <citation type="submission" date="2024-01" db="EMBL/GenBank/DDBJ databases">
        <title>The genomes of 5 underutilized Papilionoideae crops provide insights into root nodulation and disease resistanc.</title>
        <authorList>
            <person name="Yuan L."/>
        </authorList>
    </citation>
    <scope>NUCLEOTIDE SEQUENCE [LARGE SCALE GENOMIC DNA]</scope>
    <source>
        <strain evidence="3">ZHUSHIDOU_FW_LH</strain>
        <tissue evidence="3">Leaf</tissue>
    </source>
</reference>
<proteinExistence type="predicted"/>
<dbReference type="EMBL" id="JAYWIO010000003">
    <property type="protein sequence ID" value="KAK7273292.1"/>
    <property type="molecule type" value="Genomic_DNA"/>
</dbReference>
<accession>A0AAN9IBI6</accession>
<name>A0AAN9IBI6_CROPI</name>
<feature type="domain" description="Ribonuclease H1 N-terminal" evidence="2">
    <location>
        <begin position="5"/>
        <end position="44"/>
    </location>
</feature>
<evidence type="ECO:0000313" key="3">
    <source>
        <dbReference type="EMBL" id="KAK7273292.1"/>
    </source>
</evidence>
<dbReference type="InterPro" id="IPR009027">
    <property type="entry name" value="Ribosomal_bL9/RNase_H1_N"/>
</dbReference>
<dbReference type="AlphaFoldDB" id="A0AAN9IBI6"/>
<dbReference type="Gene3D" id="3.40.970.10">
    <property type="entry name" value="Ribonuclease H1, N-terminal domain"/>
    <property type="match status" value="1"/>
</dbReference>
<evidence type="ECO:0000313" key="4">
    <source>
        <dbReference type="Proteomes" id="UP001372338"/>
    </source>
</evidence>
<dbReference type="Proteomes" id="UP001372338">
    <property type="component" value="Unassembled WGS sequence"/>
</dbReference>
<gene>
    <name evidence="3" type="ORF">RIF29_14341</name>
</gene>
<organism evidence="3 4">
    <name type="scientific">Crotalaria pallida</name>
    <name type="common">Smooth rattlebox</name>
    <name type="synonym">Crotalaria striata</name>
    <dbReference type="NCBI Taxonomy" id="3830"/>
    <lineage>
        <taxon>Eukaryota</taxon>
        <taxon>Viridiplantae</taxon>
        <taxon>Streptophyta</taxon>
        <taxon>Embryophyta</taxon>
        <taxon>Tracheophyta</taxon>
        <taxon>Spermatophyta</taxon>
        <taxon>Magnoliopsida</taxon>
        <taxon>eudicotyledons</taxon>
        <taxon>Gunneridae</taxon>
        <taxon>Pentapetalae</taxon>
        <taxon>rosids</taxon>
        <taxon>fabids</taxon>
        <taxon>Fabales</taxon>
        <taxon>Fabaceae</taxon>
        <taxon>Papilionoideae</taxon>
        <taxon>50 kb inversion clade</taxon>
        <taxon>genistoids sensu lato</taxon>
        <taxon>core genistoids</taxon>
        <taxon>Crotalarieae</taxon>
        <taxon>Crotalaria</taxon>
    </lineage>
</organism>
<protein>
    <recommendedName>
        <fullName evidence="2">Ribonuclease H1 N-terminal domain-containing protein</fullName>
    </recommendedName>
</protein>
<dbReference type="InterPro" id="IPR037056">
    <property type="entry name" value="RNase_H1_N_sf"/>
</dbReference>
<evidence type="ECO:0000256" key="1">
    <source>
        <dbReference type="SAM" id="MobiDB-lite"/>
    </source>
</evidence>
<comment type="caution">
    <text evidence="3">The sequence shown here is derived from an EMBL/GenBank/DDBJ whole genome shotgun (WGS) entry which is preliminary data.</text>
</comment>